<dbReference type="OrthoDB" id="9801832at2"/>
<organism evidence="3 4">
    <name type="scientific">Acetobacter nitrogenifigens DSM 23921 = NBRC 105050</name>
    <dbReference type="NCBI Taxonomy" id="1120919"/>
    <lineage>
        <taxon>Bacteria</taxon>
        <taxon>Pseudomonadati</taxon>
        <taxon>Pseudomonadota</taxon>
        <taxon>Alphaproteobacteria</taxon>
        <taxon>Acetobacterales</taxon>
        <taxon>Acetobacteraceae</taxon>
        <taxon>Acetobacter</taxon>
    </lineage>
</organism>
<dbReference type="Pfam" id="PF00403">
    <property type="entry name" value="HMA"/>
    <property type="match status" value="1"/>
</dbReference>
<evidence type="ECO:0000313" key="4">
    <source>
        <dbReference type="Proteomes" id="UP000321635"/>
    </source>
</evidence>
<dbReference type="STRING" id="1120919.GCA_000429165_00380"/>
<dbReference type="Proteomes" id="UP000321635">
    <property type="component" value="Unassembled WGS sequence"/>
</dbReference>
<protein>
    <submittedName>
        <fullName evidence="3">Heavy metal-binding protein</fullName>
    </submittedName>
</protein>
<dbReference type="EMBL" id="BJYF01000001">
    <property type="protein sequence ID" value="GEN58489.1"/>
    <property type="molecule type" value="Genomic_DNA"/>
</dbReference>
<dbReference type="Gene3D" id="3.30.70.100">
    <property type="match status" value="1"/>
</dbReference>
<dbReference type="SUPFAM" id="SSF55008">
    <property type="entry name" value="HMA, heavy metal-associated domain"/>
    <property type="match status" value="1"/>
</dbReference>
<keyword evidence="4" id="KW-1185">Reference proteome</keyword>
<dbReference type="PANTHER" id="PTHR46594:SF4">
    <property type="entry name" value="P-TYPE CATION-TRANSPORTING ATPASE"/>
    <property type="match status" value="1"/>
</dbReference>
<dbReference type="InterPro" id="IPR006121">
    <property type="entry name" value="HMA_dom"/>
</dbReference>
<accession>A0A511X6C5</accession>
<gene>
    <name evidence="3" type="ORF">ANI02nite_03730</name>
</gene>
<evidence type="ECO:0000256" key="1">
    <source>
        <dbReference type="ARBA" id="ARBA00022723"/>
    </source>
</evidence>
<evidence type="ECO:0000259" key="2">
    <source>
        <dbReference type="PROSITE" id="PS50846"/>
    </source>
</evidence>
<dbReference type="CDD" id="cd00371">
    <property type="entry name" value="HMA"/>
    <property type="match status" value="1"/>
</dbReference>
<dbReference type="InterPro" id="IPR036163">
    <property type="entry name" value="HMA_dom_sf"/>
</dbReference>
<reference evidence="3 4" key="1">
    <citation type="submission" date="2019-07" db="EMBL/GenBank/DDBJ databases">
        <title>Whole genome shotgun sequence of Acetobacter nitrogenifigens NBRC 105050.</title>
        <authorList>
            <person name="Hosoyama A."/>
            <person name="Uohara A."/>
            <person name="Ohji S."/>
            <person name="Ichikawa N."/>
        </authorList>
    </citation>
    <scope>NUCLEOTIDE SEQUENCE [LARGE SCALE GENOMIC DNA]</scope>
    <source>
        <strain evidence="3 4">NBRC 105050</strain>
    </source>
</reference>
<dbReference type="PANTHER" id="PTHR46594">
    <property type="entry name" value="P-TYPE CATION-TRANSPORTING ATPASE"/>
    <property type="match status" value="1"/>
</dbReference>
<feature type="domain" description="HMA" evidence="2">
    <location>
        <begin position="2"/>
        <end position="68"/>
    </location>
</feature>
<sequence length="68" mass="7064">MKTDTLLVQGMTCDGCVSSVKRALSAIEGVTEATPSLEQGQVTVVYDPSLTSPDAFRAAIEGAGFEVN</sequence>
<dbReference type="FunFam" id="3.30.70.100:FF:000001">
    <property type="entry name" value="ATPase copper transporting beta"/>
    <property type="match status" value="1"/>
</dbReference>
<name>A0A511X6C5_9PROT</name>
<proteinExistence type="predicted"/>
<comment type="caution">
    <text evidence="3">The sequence shown here is derived from an EMBL/GenBank/DDBJ whole genome shotgun (WGS) entry which is preliminary data.</text>
</comment>
<dbReference type="RefSeq" id="WP_026396628.1">
    <property type="nucleotide sequence ID" value="NZ_AUBI01000001.1"/>
</dbReference>
<dbReference type="PROSITE" id="PS50846">
    <property type="entry name" value="HMA_2"/>
    <property type="match status" value="1"/>
</dbReference>
<keyword evidence="1" id="KW-0479">Metal-binding</keyword>
<dbReference type="AlphaFoldDB" id="A0A511X6C5"/>
<dbReference type="GO" id="GO:0046872">
    <property type="term" value="F:metal ion binding"/>
    <property type="evidence" value="ECO:0007669"/>
    <property type="project" value="UniProtKB-KW"/>
</dbReference>
<evidence type="ECO:0000313" key="3">
    <source>
        <dbReference type="EMBL" id="GEN58489.1"/>
    </source>
</evidence>